<evidence type="ECO:0000256" key="2">
    <source>
        <dbReference type="ARBA" id="ARBA00022723"/>
    </source>
</evidence>
<keyword evidence="3" id="KW-0175">Coiled coil</keyword>
<sequence length="460" mass="53185">MPSGDACQPQFTATENEIEHNKLKEKIRDLEKALEQEKNINTNLLNEKNMLSNKLFRYNNFKNSDTKIKELTGLPDNHTFEILFTLFDKPKQYWSYDKKILDGNFGRHRALSPQDEFFMYLLRLRQDISETVLASMFNVSISTVSCILSTWACHMKSIFSKINMNPTMDELQTLCPPDILKKFPNCVMILDCTEFEVDEPSELDKQSVFWSEYWSRHTAKVLVGCTLWGSLSFISDLFPGSTTDVEMCKKSGLLDNIKKGEVYMADKGFTLQRQFQEKGAQLLVPPFANKNKKQFNPQQVEKTKHIAATRIFVEQAIGRIKSYRFLTRRIPISSFQLASIHIQNIAYFTNFQRSFVTAADPILVSRRKVLIEKFCKQLLLLDENEENTEENIEEFYIAEPIAKQNVGDGDPDIPEIDVREYDEELVLGLVDLLIEGEIETEDLKSKTLKRYIALNLNLCL</sequence>
<protein>
    <recommendedName>
        <fullName evidence="8">DDE Tnp4 domain-containing protein</fullName>
    </recommendedName>
</protein>
<evidence type="ECO:0000313" key="6">
    <source>
        <dbReference type="EMBL" id="CAG2249054.1"/>
    </source>
</evidence>
<dbReference type="GO" id="GO:0046872">
    <property type="term" value="F:metal ion binding"/>
    <property type="evidence" value="ECO:0007669"/>
    <property type="project" value="UniProtKB-KW"/>
</dbReference>
<evidence type="ECO:0008006" key="8">
    <source>
        <dbReference type="Google" id="ProtNLM"/>
    </source>
</evidence>
<dbReference type="EMBL" id="CAJPWZ010002959">
    <property type="protein sequence ID" value="CAG2249054.1"/>
    <property type="molecule type" value="Genomic_DNA"/>
</dbReference>
<keyword evidence="7" id="KW-1185">Reference proteome</keyword>
<dbReference type="Proteomes" id="UP000683360">
    <property type="component" value="Unassembled WGS sequence"/>
</dbReference>
<dbReference type="InterPro" id="IPR027806">
    <property type="entry name" value="HARBI1_dom"/>
</dbReference>
<dbReference type="InterPro" id="IPR027805">
    <property type="entry name" value="Transposase_HTH_dom"/>
</dbReference>
<reference evidence="6" key="1">
    <citation type="submission" date="2021-03" db="EMBL/GenBank/DDBJ databases">
        <authorList>
            <person name="Bekaert M."/>
        </authorList>
    </citation>
    <scope>NUCLEOTIDE SEQUENCE</scope>
</reference>
<dbReference type="Pfam" id="PF13613">
    <property type="entry name" value="HTH_Tnp_4"/>
    <property type="match status" value="1"/>
</dbReference>
<organism evidence="6 7">
    <name type="scientific">Mytilus edulis</name>
    <name type="common">Blue mussel</name>
    <dbReference type="NCBI Taxonomy" id="6550"/>
    <lineage>
        <taxon>Eukaryota</taxon>
        <taxon>Metazoa</taxon>
        <taxon>Spiralia</taxon>
        <taxon>Lophotrochozoa</taxon>
        <taxon>Mollusca</taxon>
        <taxon>Bivalvia</taxon>
        <taxon>Autobranchia</taxon>
        <taxon>Pteriomorphia</taxon>
        <taxon>Mytilida</taxon>
        <taxon>Mytiloidea</taxon>
        <taxon>Mytilidae</taxon>
        <taxon>Mytilinae</taxon>
        <taxon>Mytilus</taxon>
    </lineage>
</organism>
<comment type="caution">
    <text evidence="6">The sequence shown here is derived from an EMBL/GenBank/DDBJ whole genome shotgun (WGS) entry which is preliminary data.</text>
</comment>
<comment type="cofactor">
    <cofactor evidence="1">
        <name>a divalent metal cation</name>
        <dbReference type="ChEBI" id="CHEBI:60240"/>
    </cofactor>
</comment>
<feature type="domain" description="Transposase Helix-turn-helix" evidence="5">
    <location>
        <begin position="110"/>
        <end position="151"/>
    </location>
</feature>
<dbReference type="PANTHER" id="PTHR23080:SF133">
    <property type="entry name" value="SI:CH211-262I1.5-RELATED"/>
    <property type="match status" value="1"/>
</dbReference>
<keyword evidence="2" id="KW-0479">Metal-binding</keyword>
<gene>
    <name evidence="6" type="ORF">MEDL_60836</name>
</gene>
<name>A0A8S3V5H4_MYTED</name>
<dbReference type="OrthoDB" id="6087056at2759"/>
<dbReference type="PANTHER" id="PTHR23080">
    <property type="entry name" value="THAP DOMAIN PROTEIN"/>
    <property type="match status" value="1"/>
</dbReference>
<evidence type="ECO:0000313" key="7">
    <source>
        <dbReference type="Proteomes" id="UP000683360"/>
    </source>
</evidence>
<dbReference type="AlphaFoldDB" id="A0A8S3V5H4"/>
<accession>A0A8S3V5H4</accession>
<dbReference type="Pfam" id="PF13359">
    <property type="entry name" value="DDE_Tnp_4"/>
    <property type="match status" value="1"/>
</dbReference>
<feature type="coiled-coil region" evidence="3">
    <location>
        <begin position="13"/>
        <end position="54"/>
    </location>
</feature>
<evidence type="ECO:0000256" key="3">
    <source>
        <dbReference type="SAM" id="Coils"/>
    </source>
</evidence>
<feature type="domain" description="DDE Tnp4" evidence="4">
    <location>
        <begin position="190"/>
        <end position="336"/>
    </location>
</feature>
<evidence type="ECO:0000259" key="5">
    <source>
        <dbReference type="Pfam" id="PF13613"/>
    </source>
</evidence>
<evidence type="ECO:0000259" key="4">
    <source>
        <dbReference type="Pfam" id="PF13359"/>
    </source>
</evidence>
<proteinExistence type="predicted"/>
<evidence type="ECO:0000256" key="1">
    <source>
        <dbReference type="ARBA" id="ARBA00001968"/>
    </source>
</evidence>